<evidence type="ECO:0000256" key="1">
    <source>
        <dbReference type="SAM" id="Phobius"/>
    </source>
</evidence>
<evidence type="ECO:0000313" key="3">
    <source>
        <dbReference type="Proteomes" id="UP001319921"/>
    </source>
</evidence>
<feature type="transmembrane region" description="Helical" evidence="1">
    <location>
        <begin position="127"/>
        <end position="150"/>
    </location>
</feature>
<dbReference type="AlphaFoldDB" id="A0AAQ4CQQ9"/>
<proteinExistence type="predicted"/>
<keyword evidence="1" id="KW-0812">Transmembrane</keyword>
<gene>
    <name evidence="2" type="ORF">SACC_11570</name>
</gene>
<keyword evidence="1" id="KW-1133">Transmembrane helix</keyword>
<keyword evidence="1" id="KW-0472">Membrane</keyword>
<organism evidence="2 3">
    <name type="scientific">Saccharolobus caldissimus</name>
    <dbReference type="NCBI Taxonomy" id="1702097"/>
    <lineage>
        <taxon>Archaea</taxon>
        <taxon>Thermoproteota</taxon>
        <taxon>Thermoprotei</taxon>
        <taxon>Sulfolobales</taxon>
        <taxon>Sulfolobaceae</taxon>
        <taxon>Saccharolobus</taxon>
    </lineage>
</organism>
<dbReference type="Proteomes" id="UP001319921">
    <property type="component" value="Chromosome"/>
</dbReference>
<protein>
    <submittedName>
        <fullName evidence="2">Uncharacterized protein</fullName>
    </submittedName>
</protein>
<dbReference type="KEGG" id="scas:SACC_11570"/>
<sequence length="163" mass="18991">MYLSIWSAENVKEKELSMKKSLDFLIFLTDLVSDSTVTELLQEIMIYITSVKGRDWEQIYEATMKRIKPIQDQLNKLLTQSNELISLQKVSKNIILYSKLIEILLFTLVITIALLIPASMINWLSKLYLYAVVVAIIEVAFIFIFIILLVENYRKLNINILKK</sequence>
<dbReference type="EMBL" id="AP025226">
    <property type="protein sequence ID" value="BDB98140.1"/>
    <property type="molecule type" value="Genomic_DNA"/>
</dbReference>
<evidence type="ECO:0000313" key="2">
    <source>
        <dbReference type="EMBL" id="BDB98140.1"/>
    </source>
</evidence>
<feature type="transmembrane region" description="Helical" evidence="1">
    <location>
        <begin position="100"/>
        <end position="121"/>
    </location>
</feature>
<name>A0AAQ4CQQ9_9CREN</name>
<reference evidence="2 3" key="1">
    <citation type="journal article" date="2022" name="Microbiol. Resour. Announc.">
        <title>Complete Genome Sequence of the Hyperthermophilic and Acidophilic Archaeon Saccharolobus caldissimus Strain HS-3T.</title>
        <authorList>
            <person name="Sakai H.D."/>
            <person name="Kurosawa N."/>
        </authorList>
    </citation>
    <scope>NUCLEOTIDE SEQUENCE [LARGE SCALE GENOMIC DNA]</scope>
    <source>
        <strain evidence="2 3">JCM32116</strain>
    </source>
</reference>
<accession>A0AAQ4CQQ9</accession>
<keyword evidence="3" id="KW-1185">Reference proteome</keyword>